<protein>
    <submittedName>
        <fullName evidence="2">Uncharacterized protein</fullName>
    </submittedName>
</protein>
<dbReference type="EMBL" id="FCNV02000007">
    <property type="protein sequence ID" value="SAL36025.1"/>
    <property type="molecule type" value="Genomic_DNA"/>
</dbReference>
<keyword evidence="3" id="KW-1185">Reference proteome</keyword>
<reference evidence="2 3" key="1">
    <citation type="submission" date="2016-01" db="EMBL/GenBank/DDBJ databases">
        <authorList>
            <person name="Peeters C."/>
        </authorList>
    </citation>
    <scope>NUCLEOTIDE SEQUENCE [LARGE SCALE GENOMIC DNA]</scope>
    <source>
        <strain evidence="2">LMG 29315</strain>
    </source>
</reference>
<organism evidence="2 3">
    <name type="scientific">Caballeronia concitans</name>
    <dbReference type="NCBI Taxonomy" id="1777133"/>
    <lineage>
        <taxon>Bacteria</taxon>
        <taxon>Pseudomonadati</taxon>
        <taxon>Pseudomonadota</taxon>
        <taxon>Betaproteobacteria</taxon>
        <taxon>Burkholderiales</taxon>
        <taxon>Burkholderiaceae</taxon>
        <taxon>Caballeronia</taxon>
    </lineage>
</organism>
<sequence>MSRVVILSLASLSDDDKEDVALPAEVKSERGSVVERVIISTKHATTVELPDDANGGGRASESMGRPGSSGLSAVVVKVSTMNGPNITRRIPFVGRFAQHTIDLVPDDIPEWLTWAAAHVDLAEASRVSFDETPAYQVWGQLWAPRFGTWRPVELVIHQHRSCAYAEQFEVDTREPCLFQIGGPELPPCFVSLPAGHVKVLLTPNMHAEGQEYPLSVVVSRASEGPRSALLSLLAMNEMVQAPRLAEELTNGFDWNSVRDDPLIACALAHVAIRLRARDRFTLADAVNLFQTARGSPDAAILLANRELADTPADLPRVLRLLDVGIGRTLPVLAQSLTAAAAALETLRRHADQIDQKLLATLLEKSRMYTRARANAGPFLSFYGKAPYIASELERHENAHAPSKVHVPMAARTIGRALAAIASGFRTIAATSLIDTEKNAAHAQAKRFDTVN</sequence>
<name>A0A658QZT1_9BURK</name>
<dbReference type="RefSeq" id="WP_040049164.1">
    <property type="nucleotide sequence ID" value="NZ_FCNV02000007.1"/>
</dbReference>
<evidence type="ECO:0000313" key="3">
    <source>
        <dbReference type="Proteomes" id="UP000198263"/>
    </source>
</evidence>
<evidence type="ECO:0000313" key="2">
    <source>
        <dbReference type="EMBL" id="SAL36025.1"/>
    </source>
</evidence>
<proteinExistence type="predicted"/>
<dbReference type="AlphaFoldDB" id="A0A658QZT1"/>
<dbReference type="Proteomes" id="UP000198263">
    <property type="component" value="Unassembled WGS sequence"/>
</dbReference>
<gene>
    <name evidence="2" type="ORF">AWB72_03560</name>
</gene>
<comment type="caution">
    <text evidence="2">The sequence shown here is derived from an EMBL/GenBank/DDBJ whole genome shotgun (WGS) entry which is preliminary data.</text>
</comment>
<dbReference type="OrthoDB" id="9125293at2"/>
<feature type="region of interest" description="Disordered" evidence="1">
    <location>
        <begin position="49"/>
        <end position="68"/>
    </location>
</feature>
<evidence type="ECO:0000256" key="1">
    <source>
        <dbReference type="SAM" id="MobiDB-lite"/>
    </source>
</evidence>
<accession>A0A658QZT1</accession>